<proteinExistence type="predicted"/>
<sequence>MHQIIEVAAARAGGRIPLGIMTLRQALTMPHMEELRYRHITDDRHPERVISRNELEKLAGQ</sequence>
<dbReference type="Proteomes" id="UP001597173">
    <property type="component" value="Unassembled WGS sequence"/>
</dbReference>
<protein>
    <submittedName>
        <fullName evidence="1">Uncharacterized protein</fullName>
    </submittedName>
</protein>
<reference evidence="2" key="1">
    <citation type="journal article" date="2019" name="Int. J. Syst. Evol. Microbiol.">
        <title>The Global Catalogue of Microorganisms (GCM) 10K type strain sequencing project: providing services to taxonomists for standard genome sequencing and annotation.</title>
        <authorList>
            <consortium name="The Broad Institute Genomics Platform"/>
            <consortium name="The Broad Institute Genome Sequencing Center for Infectious Disease"/>
            <person name="Wu L."/>
            <person name="Ma J."/>
        </authorList>
    </citation>
    <scope>NUCLEOTIDE SEQUENCE [LARGE SCALE GENOMIC DNA]</scope>
    <source>
        <strain evidence="2">CCUG 55609</strain>
    </source>
</reference>
<dbReference type="RefSeq" id="WP_374838311.1">
    <property type="nucleotide sequence ID" value="NZ_JBHEEW010000006.1"/>
</dbReference>
<gene>
    <name evidence="1" type="ORF">ACFQ33_02210</name>
</gene>
<dbReference type="EMBL" id="JBHTNF010000001">
    <property type="protein sequence ID" value="MFD1326715.1"/>
    <property type="molecule type" value="Genomic_DNA"/>
</dbReference>
<accession>A0ABW3YTH2</accession>
<keyword evidence="2" id="KW-1185">Reference proteome</keyword>
<evidence type="ECO:0000313" key="2">
    <source>
        <dbReference type="Proteomes" id="UP001597173"/>
    </source>
</evidence>
<organism evidence="1 2">
    <name type="scientific">Mycoplana ramosa</name>
    <name type="common">Mycoplana bullata</name>
    <dbReference type="NCBI Taxonomy" id="40837"/>
    <lineage>
        <taxon>Bacteria</taxon>
        <taxon>Pseudomonadati</taxon>
        <taxon>Pseudomonadota</taxon>
        <taxon>Alphaproteobacteria</taxon>
        <taxon>Hyphomicrobiales</taxon>
        <taxon>Rhizobiaceae</taxon>
        <taxon>Mycoplana</taxon>
    </lineage>
</organism>
<comment type="caution">
    <text evidence="1">The sequence shown here is derived from an EMBL/GenBank/DDBJ whole genome shotgun (WGS) entry which is preliminary data.</text>
</comment>
<evidence type="ECO:0000313" key="1">
    <source>
        <dbReference type="EMBL" id="MFD1326715.1"/>
    </source>
</evidence>
<name>A0ABW3YTH2_MYCRA</name>